<dbReference type="Pfam" id="PF00403">
    <property type="entry name" value="HMA"/>
    <property type="match status" value="1"/>
</dbReference>
<comment type="caution">
    <text evidence="8">The sequence shown here is derived from an EMBL/GenBank/DDBJ whole genome shotgun (WGS) entry which is preliminary data.</text>
</comment>
<evidence type="ECO:0000256" key="2">
    <source>
        <dbReference type="ARBA" id="ARBA00015313"/>
    </source>
</evidence>
<dbReference type="InterPro" id="IPR049740">
    <property type="entry name" value="CopZ"/>
</dbReference>
<name>A0ABR8R8H6_9BACI</name>
<protein>
    <recommendedName>
        <fullName evidence="2">Copper chaperone CopZ</fullName>
    </recommendedName>
</protein>
<keyword evidence="9" id="KW-1185">Reference proteome</keyword>
<dbReference type="PRINTS" id="PR00944">
    <property type="entry name" value="CUEXPORT"/>
</dbReference>
<dbReference type="InterPro" id="IPR017969">
    <property type="entry name" value="Heavy-metal-associated_CS"/>
</dbReference>
<evidence type="ECO:0000259" key="7">
    <source>
        <dbReference type="PROSITE" id="PS50846"/>
    </source>
</evidence>
<dbReference type="CDD" id="cd00371">
    <property type="entry name" value="HMA"/>
    <property type="match status" value="1"/>
</dbReference>
<keyword evidence="6" id="KW-0143">Chaperone</keyword>
<dbReference type="SUPFAM" id="SSF55008">
    <property type="entry name" value="HMA, heavy metal-associated domain"/>
    <property type="match status" value="1"/>
</dbReference>
<evidence type="ECO:0000313" key="8">
    <source>
        <dbReference type="EMBL" id="MBD7944024.1"/>
    </source>
</evidence>
<accession>A0ABR8R8H6</accession>
<dbReference type="PANTHER" id="PTHR46594">
    <property type="entry name" value="P-TYPE CATION-TRANSPORTING ATPASE"/>
    <property type="match status" value="1"/>
</dbReference>
<proteinExistence type="predicted"/>
<dbReference type="PROSITE" id="PS50846">
    <property type="entry name" value="HMA_2"/>
    <property type="match status" value="1"/>
</dbReference>
<dbReference type="PROSITE" id="PS01047">
    <property type="entry name" value="HMA_1"/>
    <property type="match status" value="1"/>
</dbReference>
<evidence type="ECO:0000256" key="6">
    <source>
        <dbReference type="ARBA" id="ARBA00023186"/>
    </source>
</evidence>
<dbReference type="InterPro" id="IPR000428">
    <property type="entry name" value="Cu-bd"/>
</dbReference>
<evidence type="ECO:0000256" key="3">
    <source>
        <dbReference type="ARBA" id="ARBA00022490"/>
    </source>
</evidence>
<feature type="domain" description="HMA" evidence="7">
    <location>
        <begin position="3"/>
        <end position="69"/>
    </location>
</feature>
<dbReference type="NCBIfam" id="TIGR00003">
    <property type="entry name" value="copper ion binding protein"/>
    <property type="match status" value="1"/>
</dbReference>
<dbReference type="Gene3D" id="3.30.70.100">
    <property type="match status" value="1"/>
</dbReference>
<keyword evidence="3" id="KW-0963">Cytoplasm</keyword>
<dbReference type="InterPro" id="IPR036163">
    <property type="entry name" value="HMA_dom_sf"/>
</dbReference>
<evidence type="ECO:0000256" key="5">
    <source>
        <dbReference type="ARBA" id="ARBA00023008"/>
    </source>
</evidence>
<sequence>MLNQVTLEVKGMSCGHCVKSVETSVGNLDGVEQVKVYLESGKVDVSFEEDKVTLAKIKETIDEQGYDVQ</sequence>
<dbReference type="InterPro" id="IPR006122">
    <property type="entry name" value="HMA_Cu_ion-bd"/>
</dbReference>
<dbReference type="Proteomes" id="UP000640786">
    <property type="component" value="Unassembled WGS sequence"/>
</dbReference>
<evidence type="ECO:0000313" key="9">
    <source>
        <dbReference type="Proteomes" id="UP000640786"/>
    </source>
</evidence>
<dbReference type="NCBIfam" id="NF033795">
    <property type="entry name" value="chaper_CopZ_Bs"/>
    <property type="match status" value="1"/>
</dbReference>
<dbReference type="PANTHER" id="PTHR46594:SF4">
    <property type="entry name" value="P-TYPE CATION-TRANSPORTING ATPASE"/>
    <property type="match status" value="1"/>
</dbReference>
<organism evidence="8 9">
    <name type="scientific">Psychrobacillus faecigallinarum</name>
    <dbReference type="NCBI Taxonomy" id="2762235"/>
    <lineage>
        <taxon>Bacteria</taxon>
        <taxon>Bacillati</taxon>
        <taxon>Bacillota</taxon>
        <taxon>Bacilli</taxon>
        <taxon>Bacillales</taxon>
        <taxon>Bacillaceae</taxon>
        <taxon>Psychrobacillus</taxon>
    </lineage>
</organism>
<gene>
    <name evidence="8" type="primary">copZ</name>
    <name evidence="8" type="ORF">H9650_07820</name>
</gene>
<keyword evidence="4" id="KW-0479">Metal-binding</keyword>
<dbReference type="EMBL" id="JACSQO010000003">
    <property type="protein sequence ID" value="MBD7944024.1"/>
    <property type="molecule type" value="Genomic_DNA"/>
</dbReference>
<evidence type="ECO:0000256" key="4">
    <source>
        <dbReference type="ARBA" id="ARBA00022723"/>
    </source>
</evidence>
<evidence type="ECO:0000256" key="1">
    <source>
        <dbReference type="ARBA" id="ARBA00004496"/>
    </source>
</evidence>
<dbReference type="InterPro" id="IPR006121">
    <property type="entry name" value="HMA_dom"/>
</dbReference>
<reference evidence="8 9" key="1">
    <citation type="submission" date="2020-08" db="EMBL/GenBank/DDBJ databases">
        <title>A Genomic Blueprint of the Chicken Gut Microbiome.</title>
        <authorList>
            <person name="Gilroy R."/>
            <person name="Ravi A."/>
            <person name="Getino M."/>
            <person name="Pursley I."/>
            <person name="Horton D.L."/>
            <person name="Alikhan N.-F."/>
            <person name="Baker D."/>
            <person name="Gharbi K."/>
            <person name="Hall N."/>
            <person name="Watson M."/>
            <person name="Adriaenssens E.M."/>
            <person name="Foster-Nyarko E."/>
            <person name="Jarju S."/>
            <person name="Secka A."/>
            <person name="Antonio M."/>
            <person name="Oren A."/>
            <person name="Chaudhuri R."/>
            <person name="La Ragione R.M."/>
            <person name="Hildebrand F."/>
            <person name="Pallen M.J."/>
        </authorList>
    </citation>
    <scope>NUCLEOTIDE SEQUENCE [LARGE SCALE GENOMIC DNA]</scope>
    <source>
        <strain evidence="8 9">Sa2BUA9</strain>
    </source>
</reference>
<dbReference type="RefSeq" id="WP_144539856.1">
    <property type="nucleotide sequence ID" value="NZ_JACSQO010000003.1"/>
</dbReference>
<keyword evidence="5" id="KW-0186">Copper</keyword>
<comment type="subcellular location">
    <subcellularLocation>
        <location evidence="1">Cytoplasm</location>
    </subcellularLocation>
</comment>